<gene>
    <name evidence="2" type="ORF">HAP48_025915</name>
</gene>
<keyword evidence="1" id="KW-0175">Coiled coil</keyword>
<sequence length="174" mass="17928">MLTGAVATFLARVAGLFGLKISGFAAGVIVAGLIAAALGASGFKLYEMGRSAAEAECQTAALQSQIDAANADKENAQKAAAEAKLKAAGIASRAADEKERTADYVKELEQRAAKAEADAAAAHLPPPVNGDALTCDDLRGMRAHLPAVCGPVPRPARAPRLHVPRLGPFFKAKR</sequence>
<name>A0A974A2U9_9BRAD</name>
<protein>
    <submittedName>
        <fullName evidence="2">Uncharacterized protein</fullName>
    </submittedName>
</protein>
<dbReference type="AlphaFoldDB" id="A0A974A2U9"/>
<evidence type="ECO:0000313" key="2">
    <source>
        <dbReference type="EMBL" id="NVI46333.1"/>
    </source>
</evidence>
<dbReference type="EMBL" id="JAAOLE020000001">
    <property type="protein sequence ID" value="NVI46333.1"/>
    <property type="molecule type" value="Genomic_DNA"/>
</dbReference>
<dbReference type="RefSeq" id="WP_166205659.1">
    <property type="nucleotide sequence ID" value="NZ_CP088285.1"/>
</dbReference>
<evidence type="ECO:0000256" key="1">
    <source>
        <dbReference type="SAM" id="Coils"/>
    </source>
</evidence>
<proteinExistence type="predicted"/>
<reference evidence="2" key="1">
    <citation type="submission" date="2020-06" db="EMBL/GenBank/DDBJ databases">
        <title>Whole Genome Sequence of Bradyrhizobium sp. Strain 1S1.</title>
        <authorList>
            <person name="Bromfield E.S.P."/>
            <person name="Cloutier S."/>
        </authorList>
    </citation>
    <scope>NUCLEOTIDE SEQUENCE [LARGE SCALE GENOMIC DNA]</scope>
    <source>
        <strain evidence="2">1S1</strain>
    </source>
</reference>
<feature type="coiled-coil region" evidence="1">
    <location>
        <begin position="52"/>
        <end position="118"/>
    </location>
</feature>
<comment type="caution">
    <text evidence="2">The sequence shown here is derived from an EMBL/GenBank/DDBJ whole genome shotgun (WGS) entry which is preliminary data.</text>
</comment>
<organism evidence="2">
    <name type="scientific">Bradyrhizobium septentrionale</name>
    <dbReference type="NCBI Taxonomy" id="1404411"/>
    <lineage>
        <taxon>Bacteria</taxon>
        <taxon>Pseudomonadati</taxon>
        <taxon>Pseudomonadota</taxon>
        <taxon>Alphaproteobacteria</taxon>
        <taxon>Hyphomicrobiales</taxon>
        <taxon>Nitrobacteraceae</taxon>
        <taxon>Bradyrhizobium</taxon>
    </lineage>
</organism>
<accession>A0A974A2U9</accession>